<dbReference type="Proteomes" id="UP000010932">
    <property type="component" value="Unassembled WGS sequence"/>
</dbReference>
<dbReference type="PATRIC" id="fig|1134457.3.peg.2037"/>
<dbReference type="EMBL" id="ANKQ01000002">
    <property type="protein sequence ID" value="ELP54108.1"/>
    <property type="molecule type" value="Genomic_DNA"/>
</dbReference>
<reference evidence="1 2" key="1">
    <citation type="journal article" date="2013" name="Genome Announc.">
        <title>Whole-Genome Sequence of Microcystis aeruginosa TAIHU98, a Nontoxic Bloom-Forming Strain Isolated from Taihu Lake, China.</title>
        <authorList>
            <person name="Yang C."/>
            <person name="Zhang W."/>
            <person name="Ren M."/>
            <person name="Song L."/>
            <person name="Li T."/>
            <person name="Zhao J."/>
        </authorList>
    </citation>
    <scope>NUCLEOTIDE SEQUENCE [LARGE SCALE GENOMIC DNA]</scope>
    <source>
        <strain evidence="1 2">TAIHU98</strain>
    </source>
</reference>
<evidence type="ECO:0000313" key="1">
    <source>
        <dbReference type="EMBL" id="ELP54108.1"/>
    </source>
</evidence>
<accession>L7E664</accession>
<evidence type="ECO:0008006" key="3">
    <source>
        <dbReference type="Google" id="ProtNLM"/>
    </source>
</evidence>
<gene>
    <name evidence="1" type="ORF">O53_2922</name>
</gene>
<protein>
    <recommendedName>
        <fullName evidence="3">Recombinase family protein</fullName>
    </recommendedName>
</protein>
<name>L7E664_MICAE</name>
<dbReference type="AlphaFoldDB" id="L7E664"/>
<evidence type="ECO:0000313" key="2">
    <source>
        <dbReference type="Proteomes" id="UP000010932"/>
    </source>
</evidence>
<proteinExistence type="predicted"/>
<comment type="caution">
    <text evidence="1">The sequence shown here is derived from an EMBL/GenBank/DDBJ whole genome shotgun (WGS) entry which is preliminary data.</text>
</comment>
<sequence>MKKRQQEAKLFPIFVLNQAIEQLLNDGENLPFDHLAALRELMETAQHFWEIDRRLRESEPSFQSPSETISQFIQLLRRGTITANPYPVRQFIKSSSAVTLGNIFQYRSFRSSHRWHFWLDCSSPLWEQGGAATLFAAPIFWRKSPYQPWTTEAELEENQDRLQRVLRDLLARVSEKVILCHSDLGVSGTDQTGQLLSLVQAAKEYD</sequence>
<organism evidence="1 2">
    <name type="scientific">Microcystis aeruginosa TAIHU98</name>
    <dbReference type="NCBI Taxonomy" id="1134457"/>
    <lineage>
        <taxon>Bacteria</taxon>
        <taxon>Bacillati</taxon>
        <taxon>Cyanobacteriota</taxon>
        <taxon>Cyanophyceae</taxon>
        <taxon>Oscillatoriophycideae</taxon>
        <taxon>Chroococcales</taxon>
        <taxon>Microcystaceae</taxon>
        <taxon>Microcystis</taxon>
    </lineage>
</organism>